<evidence type="ECO:0000313" key="4">
    <source>
        <dbReference type="Proteomes" id="UP000310458"/>
    </source>
</evidence>
<dbReference type="OrthoDB" id="9802329at2"/>
<name>A0A5R9B6W0_9MICC</name>
<sequence>MDTTVTHLDAVVVAALRAANYMESTIGNYQKTIRLLDDYVAPRGGEYTSALGAEFAALTISPRTGRFSAVRRFNYTRLVALFDSYLRSGEVVLTTGKRGGGGRQPETFEFRALIASWEADMADRGLAVATREAYGRIARGYLVYLEDQGITSLDAAGPATATGFFSSLLDRWAASSLFWQVSNFRPFLKFIGRGDLVDAVNLIGARRSHPILPDLGDEDVTRVVQACASSSRISSRDAAITLLSLMTGLRACDIIALRLDDIDWRVQTISLVQQKTKNPVTLPMPGLLAAKLADYVLAERPGHHGEHHVFLRSVAPFTALADHASIYKVTADTFRKAGVTDVKAGTRLLRHAAASRLLRAATPLPTIAAVLGHSSQDSTNVYLSVDHQRLIECVLPVPEGARS</sequence>
<protein>
    <submittedName>
        <fullName evidence="3">Integrase</fullName>
    </submittedName>
</protein>
<feature type="domain" description="Tyr recombinase" evidence="2">
    <location>
        <begin position="210"/>
        <end position="395"/>
    </location>
</feature>
<evidence type="ECO:0000313" key="3">
    <source>
        <dbReference type="EMBL" id="TLP92355.1"/>
    </source>
</evidence>
<accession>A0A5R9B6W0</accession>
<dbReference type="GO" id="GO:0006310">
    <property type="term" value="P:DNA recombination"/>
    <property type="evidence" value="ECO:0007669"/>
    <property type="project" value="UniProtKB-KW"/>
</dbReference>
<comment type="caution">
    <text evidence="3">The sequence shown here is derived from an EMBL/GenBank/DDBJ whole genome shotgun (WGS) entry which is preliminary data.</text>
</comment>
<gene>
    <name evidence="3" type="ORF">FEF26_14815</name>
</gene>
<keyword evidence="4" id="KW-1185">Reference proteome</keyword>
<dbReference type="RefSeq" id="WP_138254311.1">
    <property type="nucleotide sequence ID" value="NZ_VAVZ01000067.1"/>
</dbReference>
<keyword evidence="1" id="KW-0233">DNA recombination</keyword>
<proteinExistence type="predicted"/>
<dbReference type="SUPFAM" id="SSF56349">
    <property type="entry name" value="DNA breaking-rejoining enzymes"/>
    <property type="match status" value="1"/>
</dbReference>
<dbReference type="PANTHER" id="PTHR30349:SF90">
    <property type="entry name" value="TYROSINE RECOMBINASE XERD"/>
    <property type="match status" value="1"/>
</dbReference>
<evidence type="ECO:0000256" key="1">
    <source>
        <dbReference type="ARBA" id="ARBA00023172"/>
    </source>
</evidence>
<dbReference type="PANTHER" id="PTHR30349">
    <property type="entry name" value="PHAGE INTEGRASE-RELATED"/>
    <property type="match status" value="1"/>
</dbReference>
<dbReference type="InterPro" id="IPR050090">
    <property type="entry name" value="Tyrosine_recombinase_XerCD"/>
</dbReference>
<dbReference type="Pfam" id="PF00589">
    <property type="entry name" value="Phage_integrase"/>
    <property type="match status" value="1"/>
</dbReference>
<evidence type="ECO:0000259" key="2">
    <source>
        <dbReference type="PROSITE" id="PS51898"/>
    </source>
</evidence>
<dbReference type="Gene3D" id="1.10.443.10">
    <property type="entry name" value="Intergrase catalytic core"/>
    <property type="match status" value="1"/>
</dbReference>
<dbReference type="PROSITE" id="PS51898">
    <property type="entry name" value="TYR_RECOMBINASE"/>
    <property type="match status" value="1"/>
</dbReference>
<reference evidence="3 4" key="1">
    <citation type="submission" date="2019-05" db="EMBL/GenBank/DDBJ databases">
        <title>Nesterenkonia sp. GY074 isolated from the Southern Atlantic Ocean.</title>
        <authorList>
            <person name="Zhang G."/>
        </authorList>
    </citation>
    <scope>NUCLEOTIDE SEQUENCE [LARGE SCALE GENOMIC DNA]</scope>
    <source>
        <strain evidence="3 4">GY074</strain>
    </source>
</reference>
<dbReference type="AlphaFoldDB" id="A0A5R9B6W0"/>
<dbReference type="Proteomes" id="UP000310458">
    <property type="component" value="Unassembled WGS sequence"/>
</dbReference>
<dbReference type="InterPro" id="IPR013762">
    <property type="entry name" value="Integrase-like_cat_sf"/>
</dbReference>
<dbReference type="InterPro" id="IPR002104">
    <property type="entry name" value="Integrase_catalytic"/>
</dbReference>
<organism evidence="3 4">
    <name type="scientific">Nesterenkonia salmonea</name>
    <dbReference type="NCBI Taxonomy" id="1804987"/>
    <lineage>
        <taxon>Bacteria</taxon>
        <taxon>Bacillati</taxon>
        <taxon>Actinomycetota</taxon>
        <taxon>Actinomycetes</taxon>
        <taxon>Micrococcales</taxon>
        <taxon>Micrococcaceae</taxon>
        <taxon>Nesterenkonia</taxon>
    </lineage>
</organism>
<dbReference type="GO" id="GO:0015074">
    <property type="term" value="P:DNA integration"/>
    <property type="evidence" value="ECO:0007669"/>
    <property type="project" value="InterPro"/>
</dbReference>
<dbReference type="EMBL" id="VAVZ01000067">
    <property type="protein sequence ID" value="TLP92355.1"/>
    <property type="molecule type" value="Genomic_DNA"/>
</dbReference>
<dbReference type="InterPro" id="IPR011010">
    <property type="entry name" value="DNA_brk_join_enz"/>
</dbReference>
<dbReference type="GO" id="GO:0003677">
    <property type="term" value="F:DNA binding"/>
    <property type="evidence" value="ECO:0007669"/>
    <property type="project" value="InterPro"/>
</dbReference>